<accession>A0A6J4N9V9</accession>
<organism evidence="1">
    <name type="scientific">uncultured Gemmatimonadota bacterium</name>
    <dbReference type="NCBI Taxonomy" id="203437"/>
    <lineage>
        <taxon>Bacteria</taxon>
        <taxon>Pseudomonadati</taxon>
        <taxon>Gemmatimonadota</taxon>
        <taxon>environmental samples</taxon>
    </lineage>
</organism>
<reference evidence="1" key="1">
    <citation type="submission" date="2020-02" db="EMBL/GenBank/DDBJ databases">
        <authorList>
            <person name="Meier V. D."/>
        </authorList>
    </citation>
    <scope>NUCLEOTIDE SEQUENCE</scope>
    <source>
        <strain evidence="1">AVDCRST_MAG89</strain>
    </source>
</reference>
<gene>
    <name evidence="1" type="ORF">AVDCRST_MAG89-5220</name>
</gene>
<proteinExistence type="predicted"/>
<evidence type="ECO:0000313" key="1">
    <source>
        <dbReference type="EMBL" id="CAA9378908.1"/>
    </source>
</evidence>
<sequence length="41" mass="4654">MGAPPNQPLQAYLRRIAELPHKNEGVEVERENFVAGDLTHR</sequence>
<dbReference type="AlphaFoldDB" id="A0A6J4N9V9"/>
<protein>
    <submittedName>
        <fullName evidence="1">Uncharacterized protein</fullName>
    </submittedName>
</protein>
<dbReference type="EMBL" id="CADCTV010001096">
    <property type="protein sequence ID" value="CAA9378908.1"/>
    <property type="molecule type" value="Genomic_DNA"/>
</dbReference>
<name>A0A6J4N9V9_9BACT</name>